<feature type="compositionally biased region" description="Low complexity" evidence="1">
    <location>
        <begin position="70"/>
        <end position="80"/>
    </location>
</feature>
<comment type="caution">
    <text evidence="2">The sequence shown here is derived from an EMBL/GenBank/DDBJ whole genome shotgun (WGS) entry which is preliminary data.</text>
</comment>
<evidence type="ECO:0000256" key="1">
    <source>
        <dbReference type="SAM" id="MobiDB-lite"/>
    </source>
</evidence>
<dbReference type="OrthoDB" id="10643362at2759"/>
<accession>A0A8H4PQT7</accession>
<evidence type="ECO:0000313" key="2">
    <source>
        <dbReference type="EMBL" id="KAF4508696.1"/>
    </source>
</evidence>
<sequence>MVKSTSSLALTALGVSTAVLSVAATSCLHAVTVTTTLTAAAAATPRPLSCFPTELDCAVLVSYCAASPSVSASSSVRGPPGSRPPPAETSPYGRNPSEHGGETTAPGQVTRLVPVPESTAGAPFPVSSASVRPVPVSSTSVGPVPVSSASVGPVPVPSASVGPVPVSSASVHPALGPSSGSSQAPPWQHHTYERANCSSPACTGTPTPSAPRHGSSSTTRSEALLTAVSSAAGFVSASSNAVSDGTSADTTATAPTSGRVPTAWPEHHAPSSWGTGTRPYVSWHRTDSPGGYDFSFPAPPSVSSGTAPVSSGTSPVSSGTAPVSSGTAPVSSGTAPVSSGTAVYPTTTSFSESVDAATGSVSTSSDTPDSTGTTLLTTRKSSDNSHFSATSPVTEPTRASYKTSSSHVSSREAPSYAQPPSYRARVRPFKR</sequence>
<proteinExistence type="predicted"/>
<feature type="compositionally biased region" description="Polar residues" evidence="1">
    <location>
        <begin position="323"/>
        <end position="341"/>
    </location>
</feature>
<dbReference type="PROSITE" id="PS51257">
    <property type="entry name" value="PROKAR_LIPOPROTEIN"/>
    <property type="match status" value="1"/>
</dbReference>
<feature type="compositionally biased region" description="Low complexity" evidence="1">
    <location>
        <begin position="123"/>
        <end position="174"/>
    </location>
</feature>
<feature type="compositionally biased region" description="Polar residues" evidence="1">
    <location>
        <begin position="196"/>
        <end position="207"/>
    </location>
</feature>
<feature type="compositionally biased region" description="Low complexity" evidence="1">
    <location>
        <begin position="306"/>
        <end position="322"/>
    </location>
</feature>
<organism evidence="2 3">
    <name type="scientific">Ophiocordyceps sinensis</name>
    <dbReference type="NCBI Taxonomy" id="72228"/>
    <lineage>
        <taxon>Eukaryota</taxon>
        <taxon>Fungi</taxon>
        <taxon>Dikarya</taxon>
        <taxon>Ascomycota</taxon>
        <taxon>Pezizomycotina</taxon>
        <taxon>Sordariomycetes</taxon>
        <taxon>Hypocreomycetidae</taxon>
        <taxon>Hypocreales</taxon>
        <taxon>Ophiocordycipitaceae</taxon>
        <taxon>Ophiocordyceps</taxon>
    </lineage>
</organism>
<name>A0A8H4PQT7_9HYPO</name>
<feature type="region of interest" description="Disordered" evidence="1">
    <location>
        <begin position="294"/>
        <end position="341"/>
    </location>
</feature>
<evidence type="ECO:0000313" key="3">
    <source>
        <dbReference type="Proteomes" id="UP000557566"/>
    </source>
</evidence>
<keyword evidence="3" id="KW-1185">Reference proteome</keyword>
<reference evidence="2 3" key="1">
    <citation type="journal article" date="2020" name="Genome Biol. Evol.">
        <title>A new high-quality draft genome assembly of the Chinese cordyceps Ophiocordyceps sinensis.</title>
        <authorList>
            <person name="Shu R."/>
            <person name="Zhang J."/>
            <person name="Meng Q."/>
            <person name="Zhang H."/>
            <person name="Zhou G."/>
            <person name="Li M."/>
            <person name="Wu P."/>
            <person name="Zhao Y."/>
            <person name="Chen C."/>
            <person name="Qin Q."/>
        </authorList>
    </citation>
    <scope>NUCLEOTIDE SEQUENCE [LARGE SCALE GENOMIC DNA]</scope>
    <source>
        <strain evidence="2 3">IOZ07</strain>
    </source>
</reference>
<feature type="compositionally biased region" description="Low complexity" evidence="1">
    <location>
        <begin position="358"/>
        <end position="379"/>
    </location>
</feature>
<dbReference type="EMBL" id="JAAVMX010000005">
    <property type="protein sequence ID" value="KAF4508696.1"/>
    <property type="molecule type" value="Genomic_DNA"/>
</dbReference>
<feature type="region of interest" description="Disordered" evidence="1">
    <location>
        <begin position="123"/>
        <end position="220"/>
    </location>
</feature>
<feature type="region of interest" description="Disordered" evidence="1">
    <location>
        <begin position="358"/>
        <end position="431"/>
    </location>
</feature>
<dbReference type="Proteomes" id="UP000557566">
    <property type="component" value="Unassembled WGS sequence"/>
</dbReference>
<feature type="compositionally biased region" description="Polar residues" evidence="1">
    <location>
        <begin position="384"/>
        <end position="394"/>
    </location>
</feature>
<gene>
    <name evidence="2" type="ORF">G6O67_005041</name>
</gene>
<feature type="region of interest" description="Disordered" evidence="1">
    <location>
        <begin position="237"/>
        <end position="279"/>
    </location>
</feature>
<feature type="compositionally biased region" description="Low complexity" evidence="1">
    <location>
        <begin position="237"/>
        <end position="258"/>
    </location>
</feature>
<protein>
    <submittedName>
        <fullName evidence="2">Uncharacterized protein</fullName>
    </submittedName>
</protein>
<feature type="region of interest" description="Disordered" evidence="1">
    <location>
        <begin position="70"/>
        <end position="108"/>
    </location>
</feature>
<dbReference type="AlphaFoldDB" id="A0A8H4PQT7"/>